<protein>
    <submittedName>
        <fullName evidence="1">Uncharacterized protein</fullName>
    </submittedName>
</protein>
<comment type="caution">
    <text evidence="1">The sequence shown here is derived from an EMBL/GenBank/DDBJ whole genome shotgun (WGS) entry which is preliminary data.</text>
</comment>
<dbReference type="Proteomes" id="UP000692954">
    <property type="component" value="Unassembled WGS sequence"/>
</dbReference>
<evidence type="ECO:0000313" key="2">
    <source>
        <dbReference type="Proteomes" id="UP000692954"/>
    </source>
</evidence>
<keyword evidence="2" id="KW-1185">Reference proteome</keyword>
<reference evidence="1" key="1">
    <citation type="submission" date="2021-01" db="EMBL/GenBank/DDBJ databases">
        <authorList>
            <consortium name="Genoscope - CEA"/>
            <person name="William W."/>
        </authorList>
    </citation>
    <scope>NUCLEOTIDE SEQUENCE</scope>
</reference>
<sequence>MLIIQLKLKITKQTIRKITQRIQQDYKIDLEERNPKKGNRILNKLKTFFIIKFCKLTLITNCLIIE</sequence>
<dbReference type="AlphaFoldDB" id="A0A8S1JUB9"/>
<accession>A0A8S1JUB9</accession>
<organism evidence="1 2">
    <name type="scientific">Paramecium sonneborni</name>
    <dbReference type="NCBI Taxonomy" id="65129"/>
    <lineage>
        <taxon>Eukaryota</taxon>
        <taxon>Sar</taxon>
        <taxon>Alveolata</taxon>
        <taxon>Ciliophora</taxon>
        <taxon>Intramacronucleata</taxon>
        <taxon>Oligohymenophorea</taxon>
        <taxon>Peniculida</taxon>
        <taxon>Parameciidae</taxon>
        <taxon>Paramecium</taxon>
    </lineage>
</organism>
<evidence type="ECO:0000313" key="1">
    <source>
        <dbReference type="EMBL" id="CAD8046011.1"/>
    </source>
</evidence>
<gene>
    <name evidence="1" type="ORF">PSON_ATCC_30995.1.T0010397</name>
</gene>
<dbReference type="EMBL" id="CAJJDN010000001">
    <property type="protein sequence ID" value="CAD8046011.1"/>
    <property type="molecule type" value="Genomic_DNA"/>
</dbReference>
<proteinExistence type="predicted"/>
<name>A0A8S1JUB9_9CILI</name>